<keyword evidence="3" id="KW-0949">S-adenosyl-L-methionine</keyword>
<dbReference type="SUPFAM" id="SSF48452">
    <property type="entry name" value="TPR-like"/>
    <property type="match status" value="1"/>
</dbReference>
<keyword evidence="1" id="KW-0489">Methyltransferase</keyword>
<dbReference type="SMART" id="SM00138">
    <property type="entry name" value="MeTrc"/>
    <property type="match status" value="1"/>
</dbReference>
<evidence type="ECO:0000256" key="1">
    <source>
        <dbReference type="ARBA" id="ARBA00022603"/>
    </source>
</evidence>
<evidence type="ECO:0000313" key="6">
    <source>
        <dbReference type="Proteomes" id="UP000217289"/>
    </source>
</evidence>
<dbReference type="Proteomes" id="UP000217289">
    <property type="component" value="Chromosome"/>
</dbReference>
<evidence type="ECO:0000256" key="2">
    <source>
        <dbReference type="ARBA" id="ARBA00022679"/>
    </source>
</evidence>
<accession>A0A250I8T7</accession>
<keyword evidence="6" id="KW-1185">Reference proteome</keyword>
<dbReference type="Gene3D" id="1.25.40.10">
    <property type="entry name" value="Tetratricopeptide repeat domain"/>
    <property type="match status" value="1"/>
</dbReference>
<organism evidence="5 6">
    <name type="scientific">Melittangium boletus DSM 14713</name>
    <dbReference type="NCBI Taxonomy" id="1294270"/>
    <lineage>
        <taxon>Bacteria</taxon>
        <taxon>Pseudomonadati</taxon>
        <taxon>Myxococcota</taxon>
        <taxon>Myxococcia</taxon>
        <taxon>Myxococcales</taxon>
        <taxon>Cystobacterineae</taxon>
        <taxon>Archangiaceae</taxon>
        <taxon>Melittangium</taxon>
    </lineage>
</organism>
<keyword evidence="2" id="KW-0808">Transferase</keyword>
<sequence length="460" mass="50705">MTPLARFSALVEQRLGLHFEKEQWRELELLLTDRSAKTGVEGYLTLLNSPSAQSEWKAIAERLTVNETYFLRHPTQLEALVTQVLPSFSRQTPHLRVLCAGCSTGEEPYSVALLSRERGLVDPARLRVLGIDVNSRVLSHARRACYSPWSLRAVPEGSRDRWFQRTPEGFVLRPHLRDQVTFEERNLLQEAPAFWAPGSFHAILFRNVVIYFPPEVTRKIVARMARSLVPGGYLFLGPSETLRGISDEFELLRTGDAFYYRLKTPASAAVPAPIGLPATPSQMDLPAVAPPPPPPPEGLDGVLQSLEAERYEEAWARLDAMPGASQPQGQLLRAVLHLNAGRFAEAERAGRQLLSMGATEASAHFLLGVCLEQSGDDAGARDRYAAAARADPTFALSHLRSGTLARRAGDVAEARVALRMAVSLLPHEKPLMLTLFGGGFGRHGLMQVGLRELQACMEVP</sequence>
<evidence type="ECO:0000256" key="3">
    <source>
        <dbReference type="ARBA" id="ARBA00022691"/>
    </source>
</evidence>
<evidence type="ECO:0000259" key="4">
    <source>
        <dbReference type="PROSITE" id="PS50123"/>
    </source>
</evidence>
<dbReference type="InterPro" id="IPR000780">
    <property type="entry name" value="CheR_MeTrfase"/>
</dbReference>
<dbReference type="InterPro" id="IPR050903">
    <property type="entry name" value="Bact_Chemotaxis_MeTrfase"/>
</dbReference>
<dbReference type="InterPro" id="IPR022642">
    <property type="entry name" value="CheR_C"/>
</dbReference>
<dbReference type="Pfam" id="PF01739">
    <property type="entry name" value="CheR"/>
    <property type="match status" value="1"/>
</dbReference>
<protein>
    <submittedName>
        <fullName evidence="5">Chemotaxis protein CheR</fullName>
    </submittedName>
</protein>
<dbReference type="CDD" id="cd02440">
    <property type="entry name" value="AdoMet_MTases"/>
    <property type="match status" value="1"/>
</dbReference>
<dbReference type="KEGG" id="mbd:MEBOL_000990"/>
<proteinExistence type="predicted"/>
<reference evidence="5 6" key="1">
    <citation type="submission" date="2017-06" db="EMBL/GenBank/DDBJ databases">
        <authorList>
            <person name="Kim H.J."/>
            <person name="Triplett B.A."/>
        </authorList>
    </citation>
    <scope>NUCLEOTIDE SEQUENCE [LARGE SCALE GENOMIC DNA]</scope>
    <source>
        <strain evidence="5 6">DSM 14713</strain>
    </source>
</reference>
<dbReference type="SUPFAM" id="SSF53335">
    <property type="entry name" value="S-adenosyl-L-methionine-dependent methyltransferases"/>
    <property type="match status" value="1"/>
</dbReference>
<dbReference type="GO" id="GO:0008757">
    <property type="term" value="F:S-adenosylmethionine-dependent methyltransferase activity"/>
    <property type="evidence" value="ECO:0007669"/>
    <property type="project" value="InterPro"/>
</dbReference>
<dbReference type="OrthoDB" id="9786165at2"/>
<feature type="domain" description="CheR-type methyltransferase" evidence="4">
    <location>
        <begin position="1"/>
        <end position="265"/>
    </location>
</feature>
<dbReference type="AlphaFoldDB" id="A0A250I8T7"/>
<dbReference type="InterPro" id="IPR011990">
    <property type="entry name" value="TPR-like_helical_dom_sf"/>
</dbReference>
<dbReference type="PANTHER" id="PTHR24422">
    <property type="entry name" value="CHEMOTAXIS PROTEIN METHYLTRANSFERASE"/>
    <property type="match status" value="1"/>
</dbReference>
<dbReference type="PROSITE" id="PS50123">
    <property type="entry name" value="CHER"/>
    <property type="match status" value="1"/>
</dbReference>
<dbReference type="Gene3D" id="3.40.50.150">
    <property type="entry name" value="Vaccinia Virus protein VP39"/>
    <property type="match status" value="1"/>
</dbReference>
<name>A0A250I8T7_9BACT</name>
<dbReference type="PANTHER" id="PTHR24422:SF19">
    <property type="entry name" value="CHEMOTAXIS PROTEIN METHYLTRANSFERASE"/>
    <property type="match status" value="1"/>
</dbReference>
<gene>
    <name evidence="5" type="ORF">MEBOL_000990</name>
</gene>
<evidence type="ECO:0000313" key="5">
    <source>
        <dbReference type="EMBL" id="ATB27547.1"/>
    </source>
</evidence>
<dbReference type="PRINTS" id="PR00996">
    <property type="entry name" value="CHERMTFRASE"/>
</dbReference>
<dbReference type="EMBL" id="CP022163">
    <property type="protein sequence ID" value="ATB27547.1"/>
    <property type="molecule type" value="Genomic_DNA"/>
</dbReference>
<dbReference type="SMART" id="SM00028">
    <property type="entry name" value="TPR"/>
    <property type="match status" value="3"/>
</dbReference>
<dbReference type="GO" id="GO:0032259">
    <property type="term" value="P:methylation"/>
    <property type="evidence" value="ECO:0007669"/>
    <property type="project" value="UniProtKB-KW"/>
</dbReference>
<dbReference type="InterPro" id="IPR029063">
    <property type="entry name" value="SAM-dependent_MTases_sf"/>
</dbReference>
<dbReference type="InterPro" id="IPR019734">
    <property type="entry name" value="TPR_rpt"/>
</dbReference>